<proteinExistence type="predicted"/>
<dbReference type="AlphaFoldDB" id="A0A371I8H7"/>
<name>A0A371I8H7_MUCPR</name>
<reference evidence="1" key="1">
    <citation type="submission" date="2018-05" db="EMBL/GenBank/DDBJ databases">
        <title>Draft genome of Mucuna pruriens seed.</title>
        <authorList>
            <person name="Nnadi N.E."/>
            <person name="Vos R."/>
            <person name="Hasami M.H."/>
            <person name="Devisetty U.K."/>
            <person name="Aguiy J.C."/>
        </authorList>
    </citation>
    <scope>NUCLEOTIDE SEQUENCE [LARGE SCALE GENOMIC DNA]</scope>
    <source>
        <strain evidence="1">JCA_2017</strain>
    </source>
</reference>
<protein>
    <submittedName>
        <fullName evidence="1">Uncharacterized protein</fullName>
    </submittedName>
</protein>
<accession>A0A371I8H7</accession>
<evidence type="ECO:0000313" key="2">
    <source>
        <dbReference type="Proteomes" id="UP000257109"/>
    </source>
</evidence>
<keyword evidence="2" id="KW-1185">Reference proteome</keyword>
<gene>
    <name evidence="1" type="ORF">CR513_04010</name>
</gene>
<dbReference type="Proteomes" id="UP000257109">
    <property type="component" value="Unassembled WGS sequence"/>
</dbReference>
<sequence>MGYAQPSYTNVPPPHNVKDPPYGMTYGWNTGAPVNKEHKYPIVNTALGARPANGGSTHAQ</sequence>
<organism evidence="1 2">
    <name type="scientific">Mucuna pruriens</name>
    <name type="common">Velvet bean</name>
    <name type="synonym">Dolichos pruriens</name>
    <dbReference type="NCBI Taxonomy" id="157652"/>
    <lineage>
        <taxon>Eukaryota</taxon>
        <taxon>Viridiplantae</taxon>
        <taxon>Streptophyta</taxon>
        <taxon>Embryophyta</taxon>
        <taxon>Tracheophyta</taxon>
        <taxon>Spermatophyta</taxon>
        <taxon>Magnoliopsida</taxon>
        <taxon>eudicotyledons</taxon>
        <taxon>Gunneridae</taxon>
        <taxon>Pentapetalae</taxon>
        <taxon>rosids</taxon>
        <taxon>fabids</taxon>
        <taxon>Fabales</taxon>
        <taxon>Fabaceae</taxon>
        <taxon>Papilionoideae</taxon>
        <taxon>50 kb inversion clade</taxon>
        <taxon>NPAAA clade</taxon>
        <taxon>indigoferoid/millettioid clade</taxon>
        <taxon>Phaseoleae</taxon>
        <taxon>Mucuna</taxon>
    </lineage>
</organism>
<comment type="caution">
    <text evidence="1">The sequence shown here is derived from an EMBL/GenBank/DDBJ whole genome shotgun (WGS) entry which is preliminary data.</text>
</comment>
<evidence type="ECO:0000313" key="1">
    <source>
        <dbReference type="EMBL" id="RDY11353.1"/>
    </source>
</evidence>
<feature type="non-terminal residue" evidence="1">
    <location>
        <position position="1"/>
    </location>
</feature>
<dbReference type="EMBL" id="QJKJ01000659">
    <property type="protein sequence ID" value="RDY11353.1"/>
    <property type="molecule type" value="Genomic_DNA"/>
</dbReference>